<dbReference type="InterPro" id="IPR058154">
    <property type="entry name" value="Bxb1_TTP-like"/>
</dbReference>
<keyword evidence="7" id="KW-1185">Reference proteome</keyword>
<dbReference type="EMBL" id="FNSN01000003">
    <property type="protein sequence ID" value="SEC55033.1"/>
    <property type="molecule type" value="Genomic_DNA"/>
</dbReference>
<dbReference type="Proteomes" id="UP000182652">
    <property type="component" value="Unassembled WGS sequence"/>
</dbReference>
<dbReference type="EMBL" id="FNSN01000009">
    <property type="protein sequence ID" value="SEC99862.1"/>
    <property type="molecule type" value="Genomic_DNA"/>
</dbReference>
<dbReference type="AlphaFoldDB" id="A0A1H4WKN1"/>
<dbReference type="STRING" id="156980.SAMN04489745_0001"/>
<evidence type="ECO:0000313" key="3">
    <source>
        <dbReference type="EMBL" id="SEC91192.1"/>
    </source>
</evidence>
<evidence type="ECO:0000313" key="7">
    <source>
        <dbReference type="Proteomes" id="UP000182652"/>
    </source>
</evidence>
<accession>A0A1H4WKN1</accession>
<evidence type="ECO:0000313" key="2">
    <source>
        <dbReference type="EMBL" id="SEC55033.1"/>
    </source>
</evidence>
<dbReference type="EMBL" id="FNSN01000001">
    <property type="protein sequence ID" value="SEB28787.1"/>
    <property type="molecule type" value="Genomic_DNA"/>
</dbReference>
<dbReference type="EMBL" id="FNSN01000004">
    <property type="protein sequence ID" value="SEC91192.1"/>
    <property type="molecule type" value="Genomic_DNA"/>
</dbReference>
<name>A0A1H4WKN1_9MICC</name>
<organism evidence="4 7">
    <name type="scientific">Arthrobacter woluwensis</name>
    <dbReference type="NCBI Taxonomy" id="156980"/>
    <lineage>
        <taxon>Bacteria</taxon>
        <taxon>Bacillati</taxon>
        <taxon>Actinomycetota</taxon>
        <taxon>Actinomycetes</taxon>
        <taxon>Micrococcales</taxon>
        <taxon>Micrococcaceae</taxon>
        <taxon>Arthrobacter</taxon>
    </lineage>
</organism>
<evidence type="ECO:0000313" key="4">
    <source>
        <dbReference type="EMBL" id="SEC93856.1"/>
    </source>
</evidence>
<dbReference type="EMBL" id="FNSN01000005">
    <property type="protein sequence ID" value="SEC93856.1"/>
    <property type="molecule type" value="Genomic_DNA"/>
</dbReference>
<evidence type="ECO:0000313" key="1">
    <source>
        <dbReference type="EMBL" id="SEB28787.1"/>
    </source>
</evidence>
<dbReference type="EMBL" id="FNSN01000006">
    <property type="protein sequence ID" value="SEC96781.1"/>
    <property type="molecule type" value="Genomic_DNA"/>
</dbReference>
<proteinExistence type="predicted"/>
<evidence type="ECO:0000313" key="6">
    <source>
        <dbReference type="EMBL" id="SEC99862.1"/>
    </source>
</evidence>
<reference evidence="4 7" key="1">
    <citation type="submission" date="2016-10" db="EMBL/GenBank/DDBJ databases">
        <authorList>
            <person name="de Groot N.N."/>
        </authorList>
    </citation>
    <scope>NUCLEOTIDE SEQUENCE [LARGE SCALE GENOMIC DNA]</scope>
    <source>
        <strain evidence="4 7">DSM 10495</strain>
    </source>
</reference>
<dbReference type="Pfam" id="PF25681">
    <property type="entry name" value="Phage_TTP_17"/>
    <property type="match status" value="1"/>
</dbReference>
<evidence type="ECO:0008006" key="8">
    <source>
        <dbReference type="Google" id="ProtNLM"/>
    </source>
</evidence>
<evidence type="ECO:0000313" key="5">
    <source>
        <dbReference type="EMBL" id="SEC96781.1"/>
    </source>
</evidence>
<protein>
    <recommendedName>
        <fullName evidence="8">Phage tail protein</fullName>
    </recommendedName>
</protein>
<dbReference type="RefSeq" id="WP_066217449.1">
    <property type="nucleotide sequence ID" value="NZ_FNSN01000001.1"/>
</dbReference>
<gene>
    <name evidence="1" type="ORF">SAMN04489745_0001</name>
    <name evidence="2" type="ORF">SAMN04489745_3153</name>
    <name evidence="3" type="ORF">SAMN04489745_3494</name>
    <name evidence="4" type="ORF">SAMN04489745_3515</name>
    <name evidence="5" type="ORF">SAMN04489745_3578</name>
    <name evidence="6" type="ORF">SAMN04489745_3646</name>
</gene>
<sequence>MALTAGNVRVAVTGTISSGPLGTALPTDTTTALNAALKDLGYASEDGITQAISTDQTDIKAWQNGDVVRKIQTSHDLTYQFTMIETSAEVLKVYYADPTATASAIKIKGTQTDHLVWVIEVRDGAKTIRICLPDAQVTERGDVSLKGDEAIGYDVTLTAYPDSTGTKAYIYMA</sequence>